<keyword evidence="9" id="KW-0378">Hydrolase</keyword>
<keyword evidence="7" id="KW-0479">Metal-binding</keyword>
<dbReference type="GO" id="GO:1990180">
    <property type="term" value="P:mitochondrial tRNA 3'-end processing"/>
    <property type="evidence" value="ECO:0007669"/>
    <property type="project" value="TreeGrafter"/>
</dbReference>
<evidence type="ECO:0000313" key="12">
    <source>
        <dbReference type="Proteomes" id="UP000775213"/>
    </source>
</evidence>
<dbReference type="EC" id="3.1.26.11" evidence="4"/>
<dbReference type="PANTHER" id="PTHR12553">
    <property type="entry name" value="ZINC PHOSPHODIESTERASE ELAC PROTEIN 2"/>
    <property type="match status" value="1"/>
</dbReference>
<keyword evidence="6" id="KW-0540">Nuclease</keyword>
<evidence type="ECO:0000313" key="11">
    <source>
        <dbReference type="EMBL" id="KAH0468730.1"/>
    </source>
</evidence>
<proteinExistence type="inferred from homology"/>
<dbReference type="GO" id="GO:0046872">
    <property type="term" value="F:metal ion binding"/>
    <property type="evidence" value="ECO:0007669"/>
    <property type="project" value="UniProtKB-KW"/>
</dbReference>
<name>A0AAV7HKM5_DENCH</name>
<accession>A0AAV7HKM5</accession>
<dbReference type="AlphaFoldDB" id="A0AAV7HKM5"/>
<evidence type="ECO:0000256" key="3">
    <source>
        <dbReference type="ARBA" id="ARBA00007823"/>
    </source>
</evidence>
<comment type="similarity">
    <text evidence="3">Belongs to the RNase Z family.</text>
</comment>
<comment type="caution">
    <text evidence="11">The sequence shown here is derived from an EMBL/GenBank/DDBJ whole genome shotgun (WGS) entry which is preliminary data.</text>
</comment>
<reference evidence="11 12" key="1">
    <citation type="journal article" date="2021" name="Hortic Res">
        <title>Chromosome-scale assembly of the Dendrobium chrysotoxum genome enhances the understanding of orchid evolution.</title>
        <authorList>
            <person name="Zhang Y."/>
            <person name="Zhang G.Q."/>
            <person name="Zhang D."/>
            <person name="Liu X.D."/>
            <person name="Xu X.Y."/>
            <person name="Sun W.H."/>
            <person name="Yu X."/>
            <person name="Zhu X."/>
            <person name="Wang Z.W."/>
            <person name="Zhao X."/>
            <person name="Zhong W.Y."/>
            <person name="Chen H."/>
            <person name="Yin W.L."/>
            <person name="Huang T."/>
            <person name="Niu S.C."/>
            <person name="Liu Z.J."/>
        </authorList>
    </citation>
    <scope>NUCLEOTIDE SEQUENCE [LARGE SCALE GENOMIC DNA]</scope>
    <source>
        <strain evidence="11">Lindl</strain>
    </source>
</reference>
<evidence type="ECO:0000256" key="10">
    <source>
        <dbReference type="ARBA" id="ARBA00022833"/>
    </source>
</evidence>
<dbReference type="EMBL" id="JAGFBR010000003">
    <property type="protein sequence ID" value="KAH0468730.1"/>
    <property type="molecule type" value="Genomic_DNA"/>
</dbReference>
<evidence type="ECO:0000256" key="5">
    <source>
        <dbReference type="ARBA" id="ARBA00022694"/>
    </source>
</evidence>
<comment type="cofactor">
    <cofactor evidence="2">
        <name>Zn(2+)</name>
        <dbReference type="ChEBI" id="CHEBI:29105"/>
    </cofactor>
</comment>
<sequence length="196" mass="21609">MKAKKLNLCRFCCGIERESKEFCCLVLLLAFLVGDGGDEKGFHLINFKEMGGGQRRHTIEASMDAVLSSHGLSEDCFAEVEEKGNRAKGSKPQLLETTLFGLGSKMQSYWKRPGSPVDMATIMPVLRRLKKLIHKADSEALYSVPVIHCPHASAFVLKATERINSVGNVIPGWKLVYSGDTRPCQSLININGIKIS</sequence>
<organism evidence="11 12">
    <name type="scientific">Dendrobium chrysotoxum</name>
    <name type="common">Orchid</name>
    <dbReference type="NCBI Taxonomy" id="161865"/>
    <lineage>
        <taxon>Eukaryota</taxon>
        <taxon>Viridiplantae</taxon>
        <taxon>Streptophyta</taxon>
        <taxon>Embryophyta</taxon>
        <taxon>Tracheophyta</taxon>
        <taxon>Spermatophyta</taxon>
        <taxon>Magnoliopsida</taxon>
        <taxon>Liliopsida</taxon>
        <taxon>Asparagales</taxon>
        <taxon>Orchidaceae</taxon>
        <taxon>Epidendroideae</taxon>
        <taxon>Malaxideae</taxon>
        <taxon>Dendrobiinae</taxon>
        <taxon>Dendrobium</taxon>
    </lineage>
</organism>
<dbReference type="Gene3D" id="3.60.15.10">
    <property type="entry name" value="Ribonuclease Z/Hydroxyacylglutathione hydrolase-like"/>
    <property type="match status" value="1"/>
</dbReference>
<keyword evidence="5" id="KW-0819">tRNA processing</keyword>
<dbReference type="PANTHER" id="PTHR12553:SF49">
    <property type="entry name" value="ZINC PHOSPHODIESTERASE ELAC PROTEIN 2"/>
    <property type="match status" value="1"/>
</dbReference>
<evidence type="ECO:0000256" key="6">
    <source>
        <dbReference type="ARBA" id="ARBA00022722"/>
    </source>
</evidence>
<evidence type="ECO:0000256" key="8">
    <source>
        <dbReference type="ARBA" id="ARBA00022759"/>
    </source>
</evidence>
<comment type="catalytic activity">
    <reaction evidence="1">
        <text>Endonucleolytic cleavage of RNA, removing extra 3' nucleotides from tRNA precursor, generating 3' termini of tRNAs. A 3'-hydroxy group is left at the tRNA terminus and a 5'-phosphoryl group is left at the trailer molecule.</text>
        <dbReference type="EC" id="3.1.26.11"/>
    </reaction>
</comment>
<dbReference type="InterPro" id="IPR047151">
    <property type="entry name" value="RNZ2-like"/>
</dbReference>
<dbReference type="Proteomes" id="UP000775213">
    <property type="component" value="Unassembled WGS sequence"/>
</dbReference>
<dbReference type="InterPro" id="IPR036866">
    <property type="entry name" value="RibonucZ/Hydroxyglut_hydro"/>
</dbReference>
<evidence type="ECO:0000256" key="7">
    <source>
        <dbReference type="ARBA" id="ARBA00022723"/>
    </source>
</evidence>
<dbReference type="GO" id="GO:0042781">
    <property type="term" value="F:3'-tRNA processing endoribonuclease activity"/>
    <property type="evidence" value="ECO:0007669"/>
    <property type="project" value="UniProtKB-EC"/>
</dbReference>
<keyword evidence="12" id="KW-1185">Reference proteome</keyword>
<keyword evidence="10" id="KW-0862">Zinc</keyword>
<evidence type="ECO:0000256" key="4">
    <source>
        <dbReference type="ARBA" id="ARBA00012477"/>
    </source>
</evidence>
<evidence type="ECO:0000256" key="2">
    <source>
        <dbReference type="ARBA" id="ARBA00001947"/>
    </source>
</evidence>
<evidence type="ECO:0000256" key="9">
    <source>
        <dbReference type="ARBA" id="ARBA00022801"/>
    </source>
</evidence>
<gene>
    <name evidence="11" type="ORF">IEQ34_001962</name>
</gene>
<protein>
    <recommendedName>
        <fullName evidence="4">ribonuclease Z</fullName>
        <ecNumber evidence="4">3.1.26.11</ecNumber>
    </recommendedName>
</protein>
<evidence type="ECO:0000256" key="1">
    <source>
        <dbReference type="ARBA" id="ARBA00000402"/>
    </source>
</evidence>
<keyword evidence="8" id="KW-0255">Endonuclease</keyword>
<dbReference type="GO" id="GO:0005739">
    <property type="term" value="C:mitochondrion"/>
    <property type="evidence" value="ECO:0007669"/>
    <property type="project" value="TreeGrafter"/>
</dbReference>